<dbReference type="InterPro" id="IPR006776">
    <property type="entry name" value="SsgB"/>
</dbReference>
<organism evidence="7 8">
    <name type="scientific">Streptomyces subrutilus</name>
    <dbReference type="NCBI Taxonomy" id="36818"/>
    <lineage>
        <taxon>Bacteria</taxon>
        <taxon>Bacillati</taxon>
        <taxon>Actinomycetota</taxon>
        <taxon>Actinomycetes</taxon>
        <taxon>Kitasatosporales</taxon>
        <taxon>Streptomycetaceae</taxon>
        <taxon>Streptomyces</taxon>
    </lineage>
</organism>
<evidence type="ECO:0000256" key="4">
    <source>
        <dbReference type="ARBA" id="ARBA00022969"/>
    </source>
</evidence>
<dbReference type="InterPro" id="IPR038658">
    <property type="entry name" value="SsgB_sf"/>
</dbReference>
<dbReference type="RefSeq" id="WP_150516528.1">
    <property type="nucleotide sequence ID" value="NZ_BMVX01000001.1"/>
</dbReference>
<dbReference type="GO" id="GO:0030435">
    <property type="term" value="P:sporulation resulting in formation of a cellular spore"/>
    <property type="evidence" value="ECO:0007669"/>
    <property type="project" value="UniProtKB-KW"/>
</dbReference>
<dbReference type="EMBL" id="CP023701">
    <property type="protein sequence ID" value="QEU77432.1"/>
    <property type="molecule type" value="Genomic_DNA"/>
</dbReference>
<gene>
    <name evidence="7" type="ORF">CP968_03235</name>
</gene>
<dbReference type="GO" id="GO:0000917">
    <property type="term" value="P:division septum assembly"/>
    <property type="evidence" value="ECO:0007669"/>
    <property type="project" value="UniProtKB-KW"/>
</dbReference>
<comment type="similarity">
    <text evidence="2">Belongs to the SsgA family.</text>
</comment>
<evidence type="ECO:0000313" key="7">
    <source>
        <dbReference type="EMBL" id="QEU77432.1"/>
    </source>
</evidence>
<accession>A0A5P2UDY5</accession>
<protein>
    <submittedName>
        <fullName evidence="7">SsgA family sporulation/cell division regulator</fullName>
    </submittedName>
</protein>
<keyword evidence="6" id="KW-0131">Cell cycle</keyword>
<evidence type="ECO:0000256" key="6">
    <source>
        <dbReference type="ARBA" id="ARBA00023306"/>
    </source>
</evidence>
<dbReference type="Proteomes" id="UP000326831">
    <property type="component" value="Chromosome"/>
</dbReference>
<dbReference type="GO" id="GO:0030428">
    <property type="term" value="C:cell septum"/>
    <property type="evidence" value="ECO:0007669"/>
    <property type="project" value="UniProtKB-SubCell"/>
</dbReference>
<keyword evidence="8" id="KW-1185">Reference proteome</keyword>
<comment type="subcellular location">
    <subcellularLocation>
        <location evidence="1">Cell septum</location>
    </subcellularLocation>
</comment>
<dbReference type="AlphaFoldDB" id="A0A5P2UDY5"/>
<evidence type="ECO:0000256" key="3">
    <source>
        <dbReference type="ARBA" id="ARBA00022618"/>
    </source>
</evidence>
<keyword evidence="3 7" id="KW-0132">Cell division</keyword>
<dbReference type="OrthoDB" id="3853096at2"/>
<dbReference type="KEGG" id="ssub:CP968_03235"/>
<evidence type="ECO:0000256" key="1">
    <source>
        <dbReference type="ARBA" id="ARBA00004431"/>
    </source>
</evidence>
<name>A0A5P2UDY5_9ACTN</name>
<proteinExistence type="inferred from homology"/>
<evidence type="ECO:0000256" key="5">
    <source>
        <dbReference type="ARBA" id="ARBA00023210"/>
    </source>
</evidence>
<keyword evidence="5" id="KW-0717">Septation</keyword>
<dbReference type="Gene3D" id="2.30.31.20">
    <property type="entry name" value="Sporulation-specific cell division protein SsgB"/>
    <property type="match status" value="1"/>
</dbReference>
<dbReference type="Pfam" id="PF04686">
    <property type="entry name" value="SsgA"/>
    <property type="match status" value="1"/>
</dbReference>
<reference evidence="7 8" key="1">
    <citation type="submission" date="2017-09" db="EMBL/GenBank/DDBJ databases">
        <authorList>
            <person name="Lee N."/>
            <person name="Cho B.-K."/>
        </authorList>
    </citation>
    <scope>NUCLEOTIDE SEQUENCE [LARGE SCALE GENOMIC DNA]</scope>
    <source>
        <strain evidence="7 8">ATCC 27467</strain>
    </source>
</reference>
<evidence type="ECO:0000256" key="2">
    <source>
        <dbReference type="ARBA" id="ARBA00009323"/>
    </source>
</evidence>
<sequence length="137" mass="14875">MLLSRVSALIAVRLQADGEDDVPLLGRLSYDRADPYAVRAQFFTRDTALPSWCFDRQMLAEGLQRPVGEGDVTFRPQWTAGGEAVRIALRDSAGGQGAVLLLDARAVTAFLDETYAVIAPGAETFDADGFLEELLAR</sequence>
<evidence type="ECO:0000313" key="8">
    <source>
        <dbReference type="Proteomes" id="UP000326831"/>
    </source>
</evidence>
<keyword evidence="4" id="KW-0749">Sporulation</keyword>